<evidence type="ECO:0000313" key="2">
    <source>
        <dbReference type="EMBL" id="PPR04478.1"/>
    </source>
</evidence>
<gene>
    <name evidence="2" type="ORF">CVT24_013271</name>
</gene>
<evidence type="ECO:0000256" key="1">
    <source>
        <dbReference type="SAM" id="MobiDB-lite"/>
    </source>
</evidence>
<feature type="region of interest" description="Disordered" evidence="1">
    <location>
        <begin position="17"/>
        <end position="49"/>
    </location>
</feature>
<dbReference type="AlphaFoldDB" id="A0A409YN65"/>
<organism evidence="2 3">
    <name type="scientific">Panaeolus cyanescens</name>
    <dbReference type="NCBI Taxonomy" id="181874"/>
    <lineage>
        <taxon>Eukaryota</taxon>
        <taxon>Fungi</taxon>
        <taxon>Dikarya</taxon>
        <taxon>Basidiomycota</taxon>
        <taxon>Agaricomycotina</taxon>
        <taxon>Agaricomycetes</taxon>
        <taxon>Agaricomycetidae</taxon>
        <taxon>Agaricales</taxon>
        <taxon>Agaricineae</taxon>
        <taxon>Galeropsidaceae</taxon>
        <taxon>Panaeolus</taxon>
    </lineage>
</organism>
<dbReference type="Proteomes" id="UP000284842">
    <property type="component" value="Unassembled WGS sequence"/>
</dbReference>
<keyword evidence="3" id="KW-1185">Reference proteome</keyword>
<feature type="compositionally biased region" description="Polar residues" evidence="1">
    <location>
        <begin position="18"/>
        <end position="49"/>
    </location>
</feature>
<accession>A0A409YN65</accession>
<evidence type="ECO:0000313" key="3">
    <source>
        <dbReference type="Proteomes" id="UP000284842"/>
    </source>
</evidence>
<comment type="caution">
    <text evidence="2">The sequence shown here is derived from an EMBL/GenBank/DDBJ whole genome shotgun (WGS) entry which is preliminary data.</text>
</comment>
<protein>
    <submittedName>
        <fullName evidence="2">Uncharacterized protein</fullName>
    </submittedName>
</protein>
<name>A0A409YN65_9AGAR</name>
<proteinExistence type="predicted"/>
<dbReference type="InParanoid" id="A0A409YN65"/>
<reference evidence="2 3" key="1">
    <citation type="journal article" date="2018" name="Evol. Lett.">
        <title>Horizontal gene cluster transfer increased hallucinogenic mushroom diversity.</title>
        <authorList>
            <person name="Reynolds H.T."/>
            <person name="Vijayakumar V."/>
            <person name="Gluck-Thaler E."/>
            <person name="Korotkin H.B."/>
            <person name="Matheny P.B."/>
            <person name="Slot J.C."/>
        </authorList>
    </citation>
    <scope>NUCLEOTIDE SEQUENCE [LARGE SCALE GENOMIC DNA]</scope>
    <source>
        <strain evidence="2 3">2629</strain>
    </source>
</reference>
<sequence>MSNSISLVDQEAEFEVTFNPSNPGSSQHAFTSSASTQDSEGAVNATTKCPTQQRVKTALSKSIPFDPSDVWTDAKELRKFKDMKKKH</sequence>
<dbReference type="EMBL" id="NHTK01000940">
    <property type="protein sequence ID" value="PPR04478.1"/>
    <property type="molecule type" value="Genomic_DNA"/>
</dbReference>